<dbReference type="SUPFAM" id="SSF54928">
    <property type="entry name" value="RNA-binding domain, RBD"/>
    <property type="match status" value="1"/>
</dbReference>
<sequence>MSRQDHVSSASKTEAYYLKLINVDWMQLPPHTRWQDLEAFVSQSCEVDRVFVVPKTGQGWVCVKHRHNFLKAYECLHQARFRGNTLYVSEHNEDGPIFIRLPLDADDTDRGRTDAPKFTISTLIEALASNTLRELAGASGGEH</sequence>
<evidence type="ECO:0008006" key="3">
    <source>
        <dbReference type="Google" id="ProtNLM"/>
    </source>
</evidence>
<dbReference type="InterPro" id="IPR012677">
    <property type="entry name" value="Nucleotide-bd_a/b_plait_sf"/>
</dbReference>
<evidence type="ECO:0000313" key="1">
    <source>
        <dbReference type="EMBL" id="CAG9987576.1"/>
    </source>
</evidence>
<accession>A0A9N9Y3S2</accession>
<dbReference type="OrthoDB" id="610462at2759"/>
<comment type="caution">
    <text evidence="1">The sequence shown here is derived from an EMBL/GenBank/DDBJ whole genome shotgun (WGS) entry which is preliminary data.</text>
</comment>
<dbReference type="GO" id="GO:0003676">
    <property type="term" value="F:nucleic acid binding"/>
    <property type="evidence" value="ECO:0007669"/>
    <property type="project" value="InterPro"/>
</dbReference>
<name>A0A9N9Y3S2_9HYPO</name>
<organism evidence="1 2">
    <name type="scientific">Clonostachys byssicola</name>
    <dbReference type="NCBI Taxonomy" id="160290"/>
    <lineage>
        <taxon>Eukaryota</taxon>
        <taxon>Fungi</taxon>
        <taxon>Dikarya</taxon>
        <taxon>Ascomycota</taxon>
        <taxon>Pezizomycotina</taxon>
        <taxon>Sordariomycetes</taxon>
        <taxon>Hypocreomycetidae</taxon>
        <taxon>Hypocreales</taxon>
        <taxon>Bionectriaceae</taxon>
        <taxon>Clonostachys</taxon>
    </lineage>
</organism>
<dbReference type="AlphaFoldDB" id="A0A9N9Y3S2"/>
<dbReference type="Gene3D" id="3.30.70.330">
    <property type="match status" value="1"/>
</dbReference>
<gene>
    <name evidence="1" type="ORF">CBYS24578_00014901</name>
</gene>
<proteinExistence type="predicted"/>
<dbReference type="CDD" id="cd00590">
    <property type="entry name" value="RRM_SF"/>
    <property type="match status" value="1"/>
</dbReference>
<dbReference type="InterPro" id="IPR035979">
    <property type="entry name" value="RBD_domain_sf"/>
</dbReference>
<dbReference type="Proteomes" id="UP000754883">
    <property type="component" value="Unassembled WGS sequence"/>
</dbReference>
<reference evidence="1" key="1">
    <citation type="submission" date="2021-10" db="EMBL/GenBank/DDBJ databases">
        <authorList>
            <person name="Piombo E."/>
        </authorList>
    </citation>
    <scope>NUCLEOTIDE SEQUENCE</scope>
</reference>
<protein>
    <recommendedName>
        <fullName evidence="3">RRM domain-containing protein</fullName>
    </recommendedName>
</protein>
<keyword evidence="2" id="KW-1185">Reference proteome</keyword>
<dbReference type="EMBL" id="CABFNO020001436">
    <property type="protein sequence ID" value="CAG9987576.1"/>
    <property type="molecule type" value="Genomic_DNA"/>
</dbReference>
<evidence type="ECO:0000313" key="2">
    <source>
        <dbReference type="Proteomes" id="UP000754883"/>
    </source>
</evidence>